<dbReference type="EMBL" id="JH818928">
    <property type="protein sequence ID" value="EKC24656.1"/>
    <property type="molecule type" value="Genomic_DNA"/>
</dbReference>
<dbReference type="Pfam" id="PF20231">
    <property type="entry name" value="DUF6589"/>
    <property type="match status" value="1"/>
</dbReference>
<dbReference type="HOGENOM" id="CLU_447792_0_0_1"/>
<dbReference type="InterPro" id="IPR046496">
    <property type="entry name" value="DUF6589"/>
</dbReference>
<feature type="domain" description="DUF6589" evidence="1">
    <location>
        <begin position="107"/>
        <end position="545"/>
    </location>
</feature>
<gene>
    <name evidence="2" type="ORF">CGI_10001858</name>
</gene>
<organism evidence="2">
    <name type="scientific">Magallana gigas</name>
    <name type="common">Pacific oyster</name>
    <name type="synonym">Crassostrea gigas</name>
    <dbReference type="NCBI Taxonomy" id="29159"/>
    <lineage>
        <taxon>Eukaryota</taxon>
        <taxon>Metazoa</taxon>
        <taxon>Spiralia</taxon>
        <taxon>Lophotrochozoa</taxon>
        <taxon>Mollusca</taxon>
        <taxon>Bivalvia</taxon>
        <taxon>Autobranchia</taxon>
        <taxon>Pteriomorphia</taxon>
        <taxon>Ostreida</taxon>
        <taxon>Ostreoidea</taxon>
        <taxon>Ostreidae</taxon>
        <taxon>Magallana</taxon>
    </lineage>
</organism>
<protein>
    <recommendedName>
        <fullName evidence="1">DUF6589 domain-containing protein</fullName>
    </recommendedName>
</protein>
<evidence type="ECO:0000313" key="2">
    <source>
        <dbReference type="EMBL" id="EKC24656.1"/>
    </source>
</evidence>
<sequence>MAKQTKALDNPGSKKTLEKLSNIFSDISSHEMLCELRSLSSTLTSRTATFGSVLYKYRDVSKLEDHVGNFTEEIVEEMINSNIIFSRIATIDMPNTPPGTNVEQLKSEHLLMTGMEKAKFLSACSVLLARILCKIPAFENLKKQIPVHIPHEYSQKMSTRSEVFPLPIMFFNESKHEDCMGIMDSYENQLTRLFENAFGNIDALRRYGVPVGGDQLTRVRLQEAKNIRSLAVTPERRYDDLHPIVCEMWHSKQDFLEKCYKKFFGEKHSSSQGTLAHFKTILHRTDVNGKVKGRFKPHFELLMLVGECMVQEQFLEFLNMESFDSQPTHPMTKDVDDPENQRDNLMKLIQEFMKHYGYGQVDCPTPKKDEADKICIITREGQNIQIELVPTNKQSDELYNYSVQLCQWYLHLNELHDTAKEGDLNRTILNCQYSLPFFFSHSKLSKYLVENIDYVLKCKYLLSPLQRMRVLEGSYVNINGGQGQNVESDLTQEHSVCNQKMLIKSLGANKSENAIKRVTGAAETISNICEKFDESLNIKPKSGSHSRPLNESDQKLVSRTLRRLRPFRFTPGRKCPGFSNIDSVPVIFEKLPDMHARINQIISRLTKGLHVNIDENDNDSEVE</sequence>
<dbReference type="InParanoid" id="K1QST7"/>
<accession>K1QST7</accession>
<reference evidence="2" key="1">
    <citation type="journal article" date="2012" name="Nature">
        <title>The oyster genome reveals stress adaptation and complexity of shell formation.</title>
        <authorList>
            <person name="Zhang G."/>
            <person name="Fang X."/>
            <person name="Guo X."/>
            <person name="Li L."/>
            <person name="Luo R."/>
            <person name="Xu F."/>
            <person name="Yang P."/>
            <person name="Zhang L."/>
            <person name="Wang X."/>
            <person name="Qi H."/>
            <person name="Xiong Z."/>
            <person name="Que H."/>
            <person name="Xie Y."/>
            <person name="Holland P.W."/>
            <person name="Paps J."/>
            <person name="Zhu Y."/>
            <person name="Wu F."/>
            <person name="Chen Y."/>
            <person name="Wang J."/>
            <person name="Peng C."/>
            <person name="Meng J."/>
            <person name="Yang L."/>
            <person name="Liu J."/>
            <person name="Wen B."/>
            <person name="Zhang N."/>
            <person name="Huang Z."/>
            <person name="Zhu Q."/>
            <person name="Feng Y."/>
            <person name="Mount A."/>
            <person name="Hedgecock D."/>
            <person name="Xu Z."/>
            <person name="Liu Y."/>
            <person name="Domazet-Loso T."/>
            <person name="Du Y."/>
            <person name="Sun X."/>
            <person name="Zhang S."/>
            <person name="Liu B."/>
            <person name="Cheng P."/>
            <person name="Jiang X."/>
            <person name="Li J."/>
            <person name="Fan D."/>
            <person name="Wang W."/>
            <person name="Fu W."/>
            <person name="Wang T."/>
            <person name="Wang B."/>
            <person name="Zhang J."/>
            <person name="Peng Z."/>
            <person name="Li Y."/>
            <person name="Li N."/>
            <person name="Wang J."/>
            <person name="Chen M."/>
            <person name="He Y."/>
            <person name="Tan F."/>
            <person name="Song X."/>
            <person name="Zheng Q."/>
            <person name="Huang R."/>
            <person name="Yang H."/>
            <person name="Du X."/>
            <person name="Chen L."/>
            <person name="Yang M."/>
            <person name="Gaffney P.M."/>
            <person name="Wang S."/>
            <person name="Luo L."/>
            <person name="She Z."/>
            <person name="Ming Y."/>
            <person name="Huang W."/>
            <person name="Zhang S."/>
            <person name="Huang B."/>
            <person name="Zhang Y."/>
            <person name="Qu T."/>
            <person name="Ni P."/>
            <person name="Miao G."/>
            <person name="Wang J."/>
            <person name="Wang Q."/>
            <person name="Steinberg C.E."/>
            <person name="Wang H."/>
            <person name="Li N."/>
            <person name="Qian L."/>
            <person name="Zhang G."/>
            <person name="Li Y."/>
            <person name="Yang H."/>
            <person name="Liu X."/>
            <person name="Wang J."/>
            <person name="Yin Y."/>
            <person name="Wang J."/>
        </authorList>
    </citation>
    <scope>NUCLEOTIDE SEQUENCE [LARGE SCALE GENOMIC DNA]</scope>
    <source>
        <strain evidence="2">05x7-T-G4-1.051#20</strain>
    </source>
</reference>
<dbReference type="AlphaFoldDB" id="K1QST7"/>
<name>K1QST7_MAGGI</name>
<evidence type="ECO:0000259" key="1">
    <source>
        <dbReference type="Pfam" id="PF20231"/>
    </source>
</evidence>
<proteinExistence type="predicted"/>